<evidence type="ECO:0000313" key="2">
    <source>
        <dbReference type="EMBL" id="MDC7683498.1"/>
    </source>
</evidence>
<name>A0ABT5HU72_9CAUL</name>
<dbReference type="Pfam" id="PF01381">
    <property type="entry name" value="HTH_3"/>
    <property type="match status" value="1"/>
</dbReference>
<dbReference type="PROSITE" id="PS50943">
    <property type="entry name" value="HTH_CROC1"/>
    <property type="match status" value="1"/>
</dbReference>
<dbReference type="InterPro" id="IPR001387">
    <property type="entry name" value="Cro/C1-type_HTH"/>
</dbReference>
<protein>
    <submittedName>
        <fullName evidence="2">Helix-turn-helix transcriptional regulator</fullName>
    </submittedName>
</protein>
<reference evidence="2 3" key="1">
    <citation type="submission" date="2023-01" db="EMBL/GenBank/DDBJ databases">
        <title>Novel species of the genus Asticcacaulis isolated from rivers.</title>
        <authorList>
            <person name="Lu H."/>
        </authorList>
    </citation>
    <scope>NUCLEOTIDE SEQUENCE [LARGE SCALE GENOMIC DNA]</scope>
    <source>
        <strain evidence="2 3">BYS171W</strain>
    </source>
</reference>
<sequence length="117" mass="13014">MVRRRRKELGMSQDALGDALDLTFQQVQKYERGANRISASKLYETSQALKVPVDYFFRGVEAFPETEVAESEITVSNFLISGEGLEMAEAFPKLSPVKRRSIVGVVKAVLADQDTDA</sequence>
<gene>
    <name evidence="2" type="ORF">PQU92_09440</name>
</gene>
<feature type="domain" description="HTH cro/C1-type" evidence="1">
    <location>
        <begin position="2"/>
        <end position="56"/>
    </location>
</feature>
<proteinExistence type="predicted"/>
<dbReference type="EMBL" id="JAQQKX010000006">
    <property type="protein sequence ID" value="MDC7683498.1"/>
    <property type="molecule type" value="Genomic_DNA"/>
</dbReference>
<keyword evidence="3" id="KW-1185">Reference proteome</keyword>
<dbReference type="Gene3D" id="1.10.260.40">
    <property type="entry name" value="lambda repressor-like DNA-binding domains"/>
    <property type="match status" value="1"/>
</dbReference>
<accession>A0ABT5HU72</accession>
<dbReference type="RefSeq" id="WP_272748021.1">
    <property type="nucleotide sequence ID" value="NZ_JAQQKX010000006.1"/>
</dbReference>
<dbReference type="InterPro" id="IPR010982">
    <property type="entry name" value="Lambda_DNA-bd_dom_sf"/>
</dbReference>
<dbReference type="SMART" id="SM00530">
    <property type="entry name" value="HTH_XRE"/>
    <property type="match status" value="1"/>
</dbReference>
<evidence type="ECO:0000313" key="3">
    <source>
        <dbReference type="Proteomes" id="UP001214854"/>
    </source>
</evidence>
<dbReference type="SUPFAM" id="SSF47413">
    <property type="entry name" value="lambda repressor-like DNA-binding domains"/>
    <property type="match status" value="1"/>
</dbReference>
<comment type="caution">
    <text evidence="2">The sequence shown here is derived from an EMBL/GenBank/DDBJ whole genome shotgun (WGS) entry which is preliminary data.</text>
</comment>
<evidence type="ECO:0000259" key="1">
    <source>
        <dbReference type="PROSITE" id="PS50943"/>
    </source>
</evidence>
<dbReference type="CDD" id="cd00093">
    <property type="entry name" value="HTH_XRE"/>
    <property type="match status" value="1"/>
</dbReference>
<organism evidence="2 3">
    <name type="scientific">Asticcacaulis aquaticus</name>
    <dbReference type="NCBI Taxonomy" id="2984212"/>
    <lineage>
        <taxon>Bacteria</taxon>
        <taxon>Pseudomonadati</taxon>
        <taxon>Pseudomonadota</taxon>
        <taxon>Alphaproteobacteria</taxon>
        <taxon>Caulobacterales</taxon>
        <taxon>Caulobacteraceae</taxon>
        <taxon>Asticcacaulis</taxon>
    </lineage>
</organism>
<dbReference type="Proteomes" id="UP001214854">
    <property type="component" value="Unassembled WGS sequence"/>
</dbReference>